<feature type="transmembrane region" description="Helical" evidence="11">
    <location>
        <begin position="478"/>
        <end position="498"/>
    </location>
</feature>
<dbReference type="Proteomes" id="UP000827889">
    <property type="component" value="Chromosome 2"/>
</dbReference>
<dbReference type="InterPro" id="IPR001611">
    <property type="entry name" value="Leu-rich_rpt"/>
</dbReference>
<name>A0A8B8NMB6_9MYRT</name>
<evidence type="ECO:0000256" key="7">
    <source>
        <dbReference type="ARBA" id="ARBA00022989"/>
    </source>
</evidence>
<dbReference type="RefSeq" id="XP_030523650.2">
    <property type="nucleotide sequence ID" value="XM_030667790.2"/>
</dbReference>
<evidence type="ECO:0000256" key="8">
    <source>
        <dbReference type="ARBA" id="ARBA00023136"/>
    </source>
</evidence>
<evidence type="ECO:0000256" key="11">
    <source>
        <dbReference type="SAM" id="Phobius"/>
    </source>
</evidence>
<evidence type="ECO:0000313" key="13">
    <source>
        <dbReference type="RefSeq" id="XP_030523650.2"/>
    </source>
</evidence>
<reference evidence="12" key="1">
    <citation type="submission" date="2025-05" db="UniProtKB">
        <authorList>
            <consortium name="RefSeq"/>
        </authorList>
    </citation>
    <scope>NUCLEOTIDE SEQUENCE [LARGE SCALE GENOMIC DNA]</scope>
</reference>
<proteinExistence type="inferred from homology"/>
<dbReference type="InterPro" id="IPR032675">
    <property type="entry name" value="LRR_dom_sf"/>
</dbReference>
<evidence type="ECO:0000256" key="6">
    <source>
        <dbReference type="ARBA" id="ARBA00022737"/>
    </source>
</evidence>
<dbReference type="KEGG" id="rarg:115736214"/>
<dbReference type="GeneID" id="115736214"/>
<keyword evidence="3" id="KW-1003">Cell membrane</keyword>
<comment type="similarity">
    <text evidence="2">Belongs to the RLP family.</text>
</comment>
<keyword evidence="7 11" id="KW-1133">Transmembrane helix</keyword>
<keyword evidence="10" id="KW-0325">Glycoprotein</keyword>
<dbReference type="Pfam" id="PF00560">
    <property type="entry name" value="LRR_1"/>
    <property type="match status" value="3"/>
</dbReference>
<dbReference type="PANTHER" id="PTHR27004">
    <property type="entry name" value="RECEPTOR-LIKE PROTEIN 12 ISOFORM X1"/>
    <property type="match status" value="1"/>
</dbReference>
<dbReference type="Pfam" id="PF13855">
    <property type="entry name" value="LRR_8"/>
    <property type="match status" value="1"/>
</dbReference>
<evidence type="ECO:0000313" key="12">
    <source>
        <dbReference type="Proteomes" id="UP000827889"/>
    </source>
</evidence>
<evidence type="ECO:0000256" key="2">
    <source>
        <dbReference type="ARBA" id="ARBA00009592"/>
    </source>
</evidence>
<comment type="subcellular location">
    <subcellularLocation>
        <location evidence="1">Cell membrane</location>
        <topology evidence="1">Single-pass type I membrane protein</topology>
    </subcellularLocation>
</comment>
<sequence>MNEERKRSVETYMGKVVKQDLMTWEVNWRIVCLRMEWRKAISIVERGNSKAIPLRKLETIGIVINLFQGQLPAPPRSRTVFYSAGNRFNGDIPSLICNASSLLMLTLSDNNLTGSIPQCLANLTSLWGNSIFREIPCSVCDLKIVQCMPLSDNFFNGRIPECLGNMSSLSGLGLSNNQLGGPLPPSLVNCTYLTSVGISPNKINDTFPFWMESLPMLEILNQDSKRLQGPLDKFVSEFPFPSLFEINLAHKGLSDHLSTKPFQSASPIPGAWTRFYSLSNNMFAGEISSLICNATMMMVEANQYSPQYIGADLYQDLMTVTMKGSKIVLEKILTTFTTINLSNNKFQMEIPDAIRKLVSLRGLNLSENNITGHIPQLIGNLAKLEWLDLSTNKLSGMIPGELKDLTALSFLNFSGNQLSGPMPQGNQFNTFKNDSFASNSGLCGFPLSQAFDRHENQPPPRSIPEGDFENTTIFDWKIILMGYGCGLIGGLSMGYIVFQTRRPERFVRMFEEKYCKKVKRPRKNPPRFHGR</sequence>
<dbReference type="PANTHER" id="PTHR27004:SF428">
    <property type="entry name" value="OS01G0160600 PROTEIN"/>
    <property type="match status" value="1"/>
</dbReference>
<dbReference type="AlphaFoldDB" id="A0A8B8NMB6"/>
<reference evidence="13" key="2">
    <citation type="submission" date="2025-08" db="UniProtKB">
        <authorList>
            <consortium name="RefSeq"/>
        </authorList>
    </citation>
    <scope>IDENTIFICATION</scope>
    <source>
        <tissue evidence="13">Leaf</tissue>
    </source>
</reference>
<dbReference type="GO" id="GO:0005886">
    <property type="term" value="C:plasma membrane"/>
    <property type="evidence" value="ECO:0007669"/>
    <property type="project" value="UniProtKB-SubCell"/>
</dbReference>
<keyword evidence="9" id="KW-0675">Receptor</keyword>
<evidence type="ECO:0000256" key="10">
    <source>
        <dbReference type="ARBA" id="ARBA00023180"/>
    </source>
</evidence>
<keyword evidence="8 11" id="KW-0472">Membrane</keyword>
<evidence type="ECO:0000256" key="4">
    <source>
        <dbReference type="ARBA" id="ARBA00022614"/>
    </source>
</evidence>
<keyword evidence="4" id="KW-0433">Leucine-rich repeat</keyword>
<evidence type="ECO:0000256" key="1">
    <source>
        <dbReference type="ARBA" id="ARBA00004251"/>
    </source>
</evidence>
<accession>A0A8B8NMB6</accession>
<organism evidence="12 13">
    <name type="scientific">Rhodamnia argentea</name>
    <dbReference type="NCBI Taxonomy" id="178133"/>
    <lineage>
        <taxon>Eukaryota</taxon>
        <taxon>Viridiplantae</taxon>
        <taxon>Streptophyta</taxon>
        <taxon>Embryophyta</taxon>
        <taxon>Tracheophyta</taxon>
        <taxon>Spermatophyta</taxon>
        <taxon>Magnoliopsida</taxon>
        <taxon>eudicotyledons</taxon>
        <taxon>Gunneridae</taxon>
        <taxon>Pentapetalae</taxon>
        <taxon>rosids</taxon>
        <taxon>malvids</taxon>
        <taxon>Myrtales</taxon>
        <taxon>Myrtaceae</taxon>
        <taxon>Myrtoideae</taxon>
        <taxon>Myrteae</taxon>
        <taxon>Australasian group</taxon>
        <taxon>Rhodamnia</taxon>
    </lineage>
</organism>
<keyword evidence="12" id="KW-1185">Reference proteome</keyword>
<evidence type="ECO:0000256" key="3">
    <source>
        <dbReference type="ARBA" id="ARBA00022475"/>
    </source>
</evidence>
<evidence type="ECO:0000256" key="9">
    <source>
        <dbReference type="ARBA" id="ARBA00023170"/>
    </source>
</evidence>
<keyword evidence="6" id="KW-0677">Repeat</keyword>
<evidence type="ECO:0000256" key="5">
    <source>
        <dbReference type="ARBA" id="ARBA00022692"/>
    </source>
</evidence>
<dbReference type="SUPFAM" id="SSF52058">
    <property type="entry name" value="L domain-like"/>
    <property type="match status" value="1"/>
</dbReference>
<gene>
    <name evidence="13" type="primary">LOC115736214</name>
</gene>
<protein>
    <submittedName>
        <fullName evidence="13">Receptor-like protein 43</fullName>
    </submittedName>
</protein>
<dbReference type="Gene3D" id="3.80.10.10">
    <property type="entry name" value="Ribonuclease Inhibitor"/>
    <property type="match status" value="1"/>
</dbReference>
<keyword evidence="5 11" id="KW-0812">Transmembrane</keyword>
<dbReference type="PROSITE" id="PS51450">
    <property type="entry name" value="LRR"/>
    <property type="match status" value="1"/>
</dbReference>